<feature type="compositionally biased region" description="Polar residues" evidence="7">
    <location>
        <begin position="759"/>
        <end position="773"/>
    </location>
</feature>
<evidence type="ECO:0000256" key="2">
    <source>
        <dbReference type="ARBA" id="ARBA00022723"/>
    </source>
</evidence>
<evidence type="ECO:0000259" key="8">
    <source>
        <dbReference type="PROSITE" id="PS50023"/>
    </source>
</evidence>
<dbReference type="InterPro" id="IPR001781">
    <property type="entry name" value="Znf_LIM"/>
</dbReference>
<feature type="compositionally biased region" description="Basic and acidic residues" evidence="7">
    <location>
        <begin position="23"/>
        <end position="34"/>
    </location>
</feature>
<proteinExistence type="predicted"/>
<dbReference type="Proteomes" id="UP001629113">
    <property type="component" value="Unassembled WGS sequence"/>
</dbReference>
<evidence type="ECO:0000256" key="3">
    <source>
        <dbReference type="ARBA" id="ARBA00022737"/>
    </source>
</evidence>
<dbReference type="PROSITE" id="PS50023">
    <property type="entry name" value="LIM_DOMAIN_2"/>
    <property type="match status" value="3"/>
</dbReference>
<dbReference type="SMART" id="SM00132">
    <property type="entry name" value="LIM"/>
    <property type="match status" value="3"/>
</dbReference>
<organism evidence="10 11">
    <name type="scientific">Phlyctema vagabunda</name>
    <dbReference type="NCBI Taxonomy" id="108571"/>
    <lineage>
        <taxon>Eukaryota</taxon>
        <taxon>Fungi</taxon>
        <taxon>Dikarya</taxon>
        <taxon>Ascomycota</taxon>
        <taxon>Pezizomycotina</taxon>
        <taxon>Leotiomycetes</taxon>
        <taxon>Helotiales</taxon>
        <taxon>Dermateaceae</taxon>
        <taxon>Phlyctema</taxon>
    </lineage>
</organism>
<evidence type="ECO:0000256" key="6">
    <source>
        <dbReference type="PROSITE-ProRule" id="PRU00125"/>
    </source>
</evidence>
<dbReference type="Pfam" id="PF00620">
    <property type="entry name" value="RhoGAP"/>
    <property type="match status" value="1"/>
</dbReference>
<feature type="domain" description="LIM zinc-binding" evidence="8">
    <location>
        <begin position="160"/>
        <end position="220"/>
    </location>
</feature>
<evidence type="ECO:0000256" key="4">
    <source>
        <dbReference type="ARBA" id="ARBA00022833"/>
    </source>
</evidence>
<keyword evidence="4 6" id="KW-0862">Zinc</keyword>
<dbReference type="PANTHER" id="PTHR24215:SF10">
    <property type="entry name" value="RHO-GTPASE-ACTIVATING PROTEIN LRG1"/>
    <property type="match status" value="1"/>
</dbReference>
<keyword evidence="2 6" id="KW-0479">Metal-binding</keyword>
<evidence type="ECO:0000256" key="7">
    <source>
        <dbReference type="SAM" id="MobiDB-lite"/>
    </source>
</evidence>
<feature type="domain" description="LIM zinc-binding" evidence="8">
    <location>
        <begin position="485"/>
        <end position="550"/>
    </location>
</feature>
<protein>
    <submittedName>
        <fullName evidence="10">Rho-type GTPase-activating protein 1 (RhoGAP domain-containing protein)</fullName>
    </submittedName>
</protein>
<evidence type="ECO:0000313" key="11">
    <source>
        <dbReference type="Proteomes" id="UP001629113"/>
    </source>
</evidence>
<dbReference type="Gene3D" id="2.10.110.10">
    <property type="entry name" value="Cysteine Rich Protein"/>
    <property type="match status" value="4"/>
</dbReference>
<accession>A0ABR4P2T5</accession>
<keyword evidence="6" id="KW-0440">LIM domain</keyword>
<dbReference type="Pfam" id="PF00412">
    <property type="entry name" value="LIM"/>
    <property type="match status" value="3"/>
</dbReference>
<keyword evidence="5" id="KW-0539">Nucleus</keyword>
<dbReference type="SUPFAM" id="SSF48350">
    <property type="entry name" value="GTPase activation domain, GAP"/>
    <property type="match status" value="1"/>
</dbReference>
<dbReference type="PROSITE" id="PS00478">
    <property type="entry name" value="LIM_DOMAIN_1"/>
    <property type="match status" value="3"/>
</dbReference>
<feature type="region of interest" description="Disordered" evidence="7">
    <location>
        <begin position="1"/>
        <end position="93"/>
    </location>
</feature>
<dbReference type="SMART" id="SM00324">
    <property type="entry name" value="RhoGAP"/>
    <property type="match status" value="1"/>
</dbReference>
<dbReference type="Gene3D" id="1.10.555.10">
    <property type="entry name" value="Rho GTPase activation protein"/>
    <property type="match status" value="1"/>
</dbReference>
<feature type="region of interest" description="Disordered" evidence="7">
    <location>
        <begin position="1087"/>
        <end position="1119"/>
    </location>
</feature>
<sequence>MSPPSEGGPSADGRNHGGQAYTEDGRRHPLDRDVTAVQDHLPRPNGAFASENRMASPAGSTASNRGREPEGDPQKSSGERERSRPRHRRQGSGQVRICKKCGEPLTGQFVRALGGTFHLDCFRCRDCGQIVASKFFPVDDEEGDGQYPLCETDYFRRLDLICHQCNGALRGSYITALDHKYHIDHFTCSVCPTVFGAQDSYYEHDGQVYCHFHYSTQFAQRCNGCQTAILKQFVEIFRNGQNQHWHPECYMIHKFWNVRLASPQEASEVQRQIESTTDEAGRNAVRDEEEKMEEKVYRIWSVLSTFEESSAACISDMLLHVSNGAYVDGVLVAKKFIWHVDILFRSADKLDATMTKQGTKGEYVDPASEGLRSRRIGLSYSREAKLLCKKIVAFFQLLSKTQESGVRKLGVTQELLALVTGLAHYLKLLIRICLQGALKVEREQNNSEGLNCFMDDLGDMESTKNDDKSLEATTGVPGLAASSSDQCAKCDRAIEDECVRCGEWRWHLACLQCTLCSRDLTQNIEDARYSHSQQKLLCNLPTCGGQDPEAVGDFERVTRLQQYVFLLRVALARLLEMLKSSGTLPHTSDDPNLNGYNSSEGHRLSTQDPPLLRSDTRSKSYGGPMEETPRESSYENTLNDVRRLRSTRMDKHLSSTIKKARTSRILGDPADPNQRPGSAGADGSDSKNYQIVEEGGNTGESRTELMFGHQDALTLDDIPRIVAAEQAKEQRPNAYKHARHELFRTSMTEPKLQNGHGRSFSTGNQLDQSTGEPTPQRREGTKKYFSELSALEYFIVRHVAVIAMQPMLEGHFTMEELLNLIETRKPTFWNKMGKAFQKNERKGSKKKGVFGVPLDVIIDRDGAESTDGVGPGALRIPALVDDSIATMRKMDLSVEGVFRKNGNIKRLNDMTAAIDKDGCDAVDLSKDNVVQVAALLKKYLRELPDPLLTFKLHKLFIVTQRIADEDVRRRVLHLTCCLLPKAHRDCLEILCSFLNWVASFHQVDEESGSKMDTHNLATVIAPNILFTNAKSPVDDNFLAIEVVHTLIECNDQMCEVPEDLQSILNDPTLFNNTGDITTKEILKRYGDIGSNGGPKHQVETTEPTHPSRGNGSPRPIAPVVTRVDTDPSQVNAWQQESSVRHVQDMAAPYNGNSQQNQNIPPQQWQGPETEHAAAYAHRNANGNGNGAPDGQEGTARREYRNSGWGRPNGSVGVTGAS</sequence>
<dbReference type="InterPro" id="IPR008936">
    <property type="entry name" value="Rho_GTPase_activation_prot"/>
</dbReference>
<feature type="compositionally biased region" description="Basic and acidic residues" evidence="7">
    <location>
        <begin position="640"/>
        <end position="653"/>
    </location>
</feature>
<feature type="compositionally biased region" description="Polar residues" evidence="7">
    <location>
        <begin position="581"/>
        <end position="599"/>
    </location>
</feature>
<feature type="domain" description="Rho-GAP" evidence="9">
    <location>
        <begin position="852"/>
        <end position="1054"/>
    </location>
</feature>
<evidence type="ECO:0000313" key="10">
    <source>
        <dbReference type="EMBL" id="KAL3417619.1"/>
    </source>
</evidence>
<feature type="domain" description="LIM zinc-binding" evidence="8">
    <location>
        <begin position="96"/>
        <end position="157"/>
    </location>
</feature>
<dbReference type="PANTHER" id="PTHR24215">
    <property type="entry name" value="RHO-GTPASE-ACTIVATING PROTEIN LRG1"/>
    <property type="match status" value="1"/>
</dbReference>
<feature type="compositionally biased region" description="Basic and acidic residues" evidence="7">
    <location>
        <begin position="65"/>
        <end position="82"/>
    </location>
</feature>
<name>A0ABR4P2T5_9HELO</name>
<evidence type="ECO:0000256" key="1">
    <source>
        <dbReference type="ARBA" id="ARBA00004123"/>
    </source>
</evidence>
<comment type="caution">
    <text evidence="10">The sequence shown here is derived from an EMBL/GenBank/DDBJ whole genome shotgun (WGS) entry which is preliminary data.</text>
</comment>
<reference evidence="10 11" key="1">
    <citation type="submission" date="2024-06" db="EMBL/GenBank/DDBJ databases">
        <title>Complete genome of Phlyctema vagabunda strain 19-DSS-EL-015.</title>
        <authorList>
            <person name="Fiorenzani C."/>
        </authorList>
    </citation>
    <scope>NUCLEOTIDE SEQUENCE [LARGE SCALE GENOMIC DNA]</scope>
    <source>
        <strain evidence="10 11">19-DSS-EL-015</strain>
    </source>
</reference>
<feature type="region of interest" description="Disordered" evidence="7">
    <location>
        <begin position="1148"/>
        <end position="1217"/>
    </location>
</feature>
<dbReference type="CDD" id="cd09392">
    <property type="entry name" value="LIM2_Lrg1p_like"/>
    <property type="match status" value="1"/>
</dbReference>
<feature type="compositionally biased region" description="Polar residues" evidence="7">
    <location>
        <begin position="1100"/>
        <end position="1110"/>
    </location>
</feature>
<feature type="compositionally biased region" description="Low complexity" evidence="7">
    <location>
        <begin position="1150"/>
        <end position="1190"/>
    </location>
</feature>
<evidence type="ECO:0000256" key="5">
    <source>
        <dbReference type="ARBA" id="ARBA00023242"/>
    </source>
</evidence>
<dbReference type="InterPro" id="IPR000198">
    <property type="entry name" value="RhoGAP_dom"/>
</dbReference>
<dbReference type="EMBL" id="JBFCZG010000010">
    <property type="protein sequence ID" value="KAL3417619.1"/>
    <property type="molecule type" value="Genomic_DNA"/>
</dbReference>
<gene>
    <name evidence="10" type="ORF">PVAG01_10629</name>
</gene>
<dbReference type="CDD" id="cd09391">
    <property type="entry name" value="LIM1_Lrg1p_like"/>
    <property type="match status" value="1"/>
</dbReference>
<keyword evidence="11" id="KW-1185">Reference proteome</keyword>
<keyword evidence="3" id="KW-0677">Repeat</keyword>
<feature type="region of interest" description="Disordered" evidence="7">
    <location>
        <begin position="581"/>
        <end position="701"/>
    </location>
</feature>
<comment type="subcellular location">
    <subcellularLocation>
        <location evidence="1">Nucleus</location>
    </subcellularLocation>
</comment>
<evidence type="ECO:0000259" key="9">
    <source>
        <dbReference type="PROSITE" id="PS50238"/>
    </source>
</evidence>
<dbReference type="PROSITE" id="PS50238">
    <property type="entry name" value="RHOGAP"/>
    <property type="match status" value="1"/>
</dbReference>
<feature type="region of interest" description="Disordered" evidence="7">
    <location>
        <begin position="746"/>
        <end position="780"/>
    </location>
</feature>
<dbReference type="SUPFAM" id="SSF57716">
    <property type="entry name" value="Glucocorticoid receptor-like (DNA-binding domain)"/>
    <property type="match status" value="3"/>
</dbReference>